<evidence type="ECO:0000313" key="1">
    <source>
        <dbReference type="EMBL" id="EEC82004.1"/>
    </source>
</evidence>
<dbReference type="Proteomes" id="UP000007015">
    <property type="component" value="Chromosome 7"/>
</dbReference>
<dbReference type="AlphaFoldDB" id="B8B5Y6"/>
<organism evidence="1 2">
    <name type="scientific">Oryza sativa subsp. indica</name>
    <name type="common">Rice</name>
    <dbReference type="NCBI Taxonomy" id="39946"/>
    <lineage>
        <taxon>Eukaryota</taxon>
        <taxon>Viridiplantae</taxon>
        <taxon>Streptophyta</taxon>
        <taxon>Embryophyta</taxon>
        <taxon>Tracheophyta</taxon>
        <taxon>Spermatophyta</taxon>
        <taxon>Magnoliopsida</taxon>
        <taxon>Liliopsida</taxon>
        <taxon>Poales</taxon>
        <taxon>Poaceae</taxon>
        <taxon>BOP clade</taxon>
        <taxon>Oryzoideae</taxon>
        <taxon>Oryzeae</taxon>
        <taxon>Oryzinae</taxon>
        <taxon>Oryza</taxon>
        <taxon>Oryza sativa</taxon>
    </lineage>
</organism>
<sequence length="154" mass="16767">MWPQAYRSALRCRCHQRNDGGDEAGINEGGGCGEKSSRTGVIVDRAILAEDKKHGGFKRLVITIGTPRSESPWLKKPMHGVSGSTAMASTPWSLMPPSSHSLATGRSRRALGRSAHVTPTPLSMNWQLCLLALPVPFLAEQMAVLYVTFLRLID</sequence>
<evidence type="ECO:0000313" key="2">
    <source>
        <dbReference type="Proteomes" id="UP000007015"/>
    </source>
</evidence>
<protein>
    <submittedName>
        <fullName evidence="1">Uncharacterized protein</fullName>
    </submittedName>
</protein>
<dbReference type="HOGENOM" id="CLU_1707217_0_0_1"/>
<dbReference type="Gramene" id="BGIOSGA025672-TA">
    <property type="protein sequence ID" value="BGIOSGA025672-PA"/>
    <property type="gene ID" value="BGIOSGA025672"/>
</dbReference>
<keyword evidence="2" id="KW-1185">Reference proteome</keyword>
<dbReference type="EMBL" id="CM000132">
    <property type="protein sequence ID" value="EEC82004.1"/>
    <property type="molecule type" value="Genomic_DNA"/>
</dbReference>
<accession>B8B5Y6</accession>
<reference evidence="1 2" key="1">
    <citation type="journal article" date="2005" name="PLoS Biol.">
        <title>The genomes of Oryza sativa: a history of duplications.</title>
        <authorList>
            <person name="Yu J."/>
            <person name="Wang J."/>
            <person name="Lin W."/>
            <person name="Li S."/>
            <person name="Li H."/>
            <person name="Zhou J."/>
            <person name="Ni P."/>
            <person name="Dong W."/>
            <person name="Hu S."/>
            <person name="Zeng C."/>
            <person name="Zhang J."/>
            <person name="Zhang Y."/>
            <person name="Li R."/>
            <person name="Xu Z."/>
            <person name="Li S."/>
            <person name="Li X."/>
            <person name="Zheng H."/>
            <person name="Cong L."/>
            <person name="Lin L."/>
            <person name="Yin J."/>
            <person name="Geng J."/>
            <person name="Li G."/>
            <person name="Shi J."/>
            <person name="Liu J."/>
            <person name="Lv H."/>
            <person name="Li J."/>
            <person name="Wang J."/>
            <person name="Deng Y."/>
            <person name="Ran L."/>
            <person name="Shi X."/>
            <person name="Wang X."/>
            <person name="Wu Q."/>
            <person name="Li C."/>
            <person name="Ren X."/>
            <person name="Wang J."/>
            <person name="Wang X."/>
            <person name="Li D."/>
            <person name="Liu D."/>
            <person name="Zhang X."/>
            <person name="Ji Z."/>
            <person name="Zhao W."/>
            <person name="Sun Y."/>
            <person name="Zhang Z."/>
            <person name="Bao J."/>
            <person name="Han Y."/>
            <person name="Dong L."/>
            <person name="Ji J."/>
            <person name="Chen P."/>
            <person name="Wu S."/>
            <person name="Liu J."/>
            <person name="Xiao Y."/>
            <person name="Bu D."/>
            <person name="Tan J."/>
            <person name="Yang L."/>
            <person name="Ye C."/>
            <person name="Zhang J."/>
            <person name="Xu J."/>
            <person name="Zhou Y."/>
            <person name="Yu Y."/>
            <person name="Zhang B."/>
            <person name="Zhuang S."/>
            <person name="Wei H."/>
            <person name="Liu B."/>
            <person name="Lei M."/>
            <person name="Yu H."/>
            <person name="Li Y."/>
            <person name="Xu H."/>
            <person name="Wei S."/>
            <person name="He X."/>
            <person name="Fang L."/>
            <person name="Zhang Z."/>
            <person name="Zhang Y."/>
            <person name="Huang X."/>
            <person name="Su Z."/>
            <person name="Tong W."/>
            <person name="Li J."/>
            <person name="Tong Z."/>
            <person name="Li S."/>
            <person name="Ye J."/>
            <person name="Wang L."/>
            <person name="Fang L."/>
            <person name="Lei T."/>
            <person name="Chen C."/>
            <person name="Chen H."/>
            <person name="Xu Z."/>
            <person name="Li H."/>
            <person name="Huang H."/>
            <person name="Zhang F."/>
            <person name="Xu H."/>
            <person name="Li N."/>
            <person name="Zhao C."/>
            <person name="Li S."/>
            <person name="Dong L."/>
            <person name="Huang Y."/>
            <person name="Li L."/>
            <person name="Xi Y."/>
            <person name="Qi Q."/>
            <person name="Li W."/>
            <person name="Zhang B."/>
            <person name="Hu W."/>
            <person name="Zhang Y."/>
            <person name="Tian X."/>
            <person name="Jiao Y."/>
            <person name="Liang X."/>
            <person name="Jin J."/>
            <person name="Gao L."/>
            <person name="Zheng W."/>
            <person name="Hao B."/>
            <person name="Liu S."/>
            <person name="Wang W."/>
            <person name="Yuan L."/>
            <person name="Cao M."/>
            <person name="McDermott J."/>
            <person name="Samudrala R."/>
            <person name="Wang J."/>
            <person name="Wong G.K."/>
            <person name="Yang H."/>
        </authorList>
    </citation>
    <scope>NUCLEOTIDE SEQUENCE [LARGE SCALE GENOMIC DNA]</scope>
    <source>
        <strain evidence="2">cv. 93-11</strain>
    </source>
</reference>
<dbReference type="STRING" id="39946.B8B5Y6"/>
<gene>
    <name evidence="1" type="ORF">OsI_25952</name>
</gene>
<proteinExistence type="predicted"/>
<name>B8B5Y6_ORYSI</name>